<reference evidence="2" key="1">
    <citation type="submission" date="2022-01" db="EMBL/GenBank/DDBJ databases">
        <authorList>
            <person name="King R."/>
        </authorList>
    </citation>
    <scope>NUCLEOTIDE SEQUENCE</scope>
</reference>
<dbReference type="PANTHER" id="PTHR13246">
    <property type="entry name" value="ENDO BETA N-ACETYLGLUCOSAMINIDASE"/>
    <property type="match status" value="1"/>
</dbReference>
<organism evidence="2 3">
    <name type="scientific">Phaedon cochleariae</name>
    <name type="common">Mustard beetle</name>
    <dbReference type="NCBI Taxonomy" id="80249"/>
    <lineage>
        <taxon>Eukaryota</taxon>
        <taxon>Metazoa</taxon>
        <taxon>Ecdysozoa</taxon>
        <taxon>Arthropoda</taxon>
        <taxon>Hexapoda</taxon>
        <taxon>Insecta</taxon>
        <taxon>Pterygota</taxon>
        <taxon>Neoptera</taxon>
        <taxon>Endopterygota</taxon>
        <taxon>Coleoptera</taxon>
        <taxon>Polyphaga</taxon>
        <taxon>Cucujiformia</taxon>
        <taxon>Chrysomeloidea</taxon>
        <taxon>Chrysomelidae</taxon>
        <taxon>Chrysomelinae</taxon>
        <taxon>Chrysomelini</taxon>
        <taxon>Phaedon</taxon>
    </lineage>
</organism>
<dbReference type="InterPro" id="IPR032979">
    <property type="entry name" value="ENGase"/>
</dbReference>
<dbReference type="Pfam" id="PF03644">
    <property type="entry name" value="Glyco_hydro_85"/>
    <property type="match status" value="1"/>
</dbReference>
<dbReference type="InterPro" id="IPR017853">
    <property type="entry name" value="GH"/>
</dbReference>
<dbReference type="InterPro" id="IPR005201">
    <property type="entry name" value="TIM_ENGase"/>
</dbReference>
<evidence type="ECO:0000313" key="2">
    <source>
        <dbReference type="EMBL" id="CAH1116019.1"/>
    </source>
</evidence>
<gene>
    <name evidence="2" type="ORF">PHAECO_LOCUS107</name>
</gene>
<name>A0A9P0D8H0_PHACE</name>
<protein>
    <recommendedName>
        <fullName evidence="1">Cytosolic endo-beta-N-acetylglucosaminidase TIM barrel domain-containing protein</fullName>
    </recommendedName>
</protein>
<dbReference type="PANTHER" id="PTHR13246:SF1">
    <property type="entry name" value="CYTOSOLIC ENDO-BETA-N-ACETYLGLUCOSAMINIDASE"/>
    <property type="match status" value="1"/>
</dbReference>
<dbReference type="Gene3D" id="3.20.20.80">
    <property type="entry name" value="Glycosidases"/>
    <property type="match status" value="1"/>
</dbReference>
<dbReference type="CDD" id="cd06547">
    <property type="entry name" value="GH85_ENGase"/>
    <property type="match status" value="1"/>
</dbReference>
<feature type="domain" description="Cytosolic endo-beta-N-acetylglucosaminidase TIM barrel" evidence="1">
    <location>
        <begin position="99"/>
        <end position="359"/>
    </location>
</feature>
<dbReference type="EMBL" id="OU896707">
    <property type="protein sequence ID" value="CAH1116019.1"/>
    <property type="molecule type" value="Genomic_DNA"/>
</dbReference>
<proteinExistence type="predicted"/>
<dbReference type="GO" id="GO:0033925">
    <property type="term" value="F:mannosyl-glycoprotein endo-beta-N-acetylglucosaminidase activity"/>
    <property type="evidence" value="ECO:0007669"/>
    <property type="project" value="UniProtKB-EC"/>
</dbReference>
<evidence type="ECO:0000259" key="1">
    <source>
        <dbReference type="Pfam" id="PF03644"/>
    </source>
</evidence>
<dbReference type="OrthoDB" id="284473at2759"/>
<dbReference type="SUPFAM" id="SSF51445">
    <property type="entry name" value="(Trans)glycosidases"/>
    <property type="match status" value="1"/>
</dbReference>
<keyword evidence="3" id="KW-1185">Reference proteome</keyword>
<evidence type="ECO:0000313" key="3">
    <source>
        <dbReference type="Proteomes" id="UP001153737"/>
    </source>
</evidence>
<accession>A0A9P0D8H0</accession>
<dbReference type="AlphaFoldDB" id="A0A9P0D8H0"/>
<dbReference type="GO" id="GO:0005829">
    <property type="term" value="C:cytosol"/>
    <property type="evidence" value="ECO:0007669"/>
    <property type="project" value="UniProtKB-SubCell"/>
</dbReference>
<sequence>MMPNIFAQCHPISRLEDLEEVLQNQPSWVDRVEILTPRSSIVVPNTISDCHSDPGNFLSRRAQRVDSRCVPKTLICHDYKGGYLADKYLHFPGEEIIGNGYTFYNWSQVDIFVYFSHHFITIPPLSWINAAHKNGVKVLGTLITEFDPGTEICQKIFKNTESMMEFAKSLAKVTKIFGFDGWLLNIENKVEQIETLKMFVPFLSNLIHEDNPGNLVIWYDSVTIHGDLNWQNELNDHNRYFFDSCDGIFLNYTWTEETLMKTSKNAKGRHFDVFVGVDVFGRNMYGGGKMNTYKALKIVKQNNLSLAIFAPGWTHETLEKTENFFEDFLQRDSLFWRSLWPYFYSHPISNYFTTNFCIGLDKIHYNLFNQQQQLSHCLYPADWKPGDDNEQTIKTIIGRCRCLQSTLVDSKNACLITKKNIERVGDYVHNLFICDIEVENNVVVFYLTKSVDENMASLSINLWVSGCNGSTRKILLLDKRKDEPINNSSVLEVNQAESPDIRENIRNRYYKKIQEEQWSLSVYVFNLPLCNILEIGGIINNGMSIYLGAFGVENADGSYLVSA</sequence>
<reference evidence="2" key="2">
    <citation type="submission" date="2022-10" db="EMBL/GenBank/DDBJ databases">
        <authorList>
            <consortium name="ENA_rothamsted_submissions"/>
            <consortium name="culmorum"/>
            <person name="King R."/>
        </authorList>
    </citation>
    <scope>NUCLEOTIDE SEQUENCE</scope>
</reference>
<dbReference type="Proteomes" id="UP001153737">
    <property type="component" value="Chromosome 1"/>
</dbReference>